<dbReference type="InterPro" id="IPR005490">
    <property type="entry name" value="LD_TPept_cat_dom"/>
</dbReference>
<dbReference type="Pfam" id="PF20142">
    <property type="entry name" value="Scaffold"/>
    <property type="match status" value="1"/>
</dbReference>
<evidence type="ECO:0000256" key="7">
    <source>
        <dbReference type="PROSITE-ProRule" id="PRU01373"/>
    </source>
</evidence>
<dbReference type="RefSeq" id="WP_343165533.1">
    <property type="nucleotide sequence ID" value="NZ_JBHRSV010000006.1"/>
</dbReference>
<feature type="signal peptide" evidence="9">
    <location>
        <begin position="1"/>
        <end position="22"/>
    </location>
</feature>
<gene>
    <name evidence="11" type="ORF">ACFOOR_06100</name>
</gene>
<dbReference type="SUPFAM" id="SSF47090">
    <property type="entry name" value="PGBD-like"/>
    <property type="match status" value="1"/>
</dbReference>
<comment type="pathway">
    <text evidence="1 7">Cell wall biogenesis; peptidoglycan biosynthesis.</text>
</comment>
<dbReference type="InterPro" id="IPR036365">
    <property type="entry name" value="PGBD-like_sf"/>
</dbReference>
<organism evidence="11 12">
    <name type="scientific">Hyphobacterium vulgare</name>
    <dbReference type="NCBI Taxonomy" id="1736751"/>
    <lineage>
        <taxon>Bacteria</taxon>
        <taxon>Pseudomonadati</taxon>
        <taxon>Pseudomonadota</taxon>
        <taxon>Alphaproteobacteria</taxon>
        <taxon>Maricaulales</taxon>
        <taxon>Maricaulaceae</taxon>
        <taxon>Hyphobacterium</taxon>
    </lineage>
</organism>
<keyword evidence="3" id="KW-0808">Transferase</keyword>
<sequence>MRRFPVIGVLCLALGLTSAAHAQIRGELSPVGTAEFYADRQDAPAWTTAGFDELVTAVGEAWMHGLPPERYGHARLSDPDLPPGLRDRLATDAWLTLAGDLYYGLVDPRSVEREWTLDKPPVDLVDHLRTALATGEIRHGLEALAPSFPEYAALRRERILLGVEARTHAPIGDGDDLALESQGERVDRLRQRLAEIDPALALVPAGRPFDAALERAVRRFQRDARLEPTGIVSALTQEALDRTPDERAAQLAINMERWRWLPADLGRRHIRVNVADYRLEAWADGVRVSTHEAMAGRTSAATPAFSATMTYLVFNPWWETPTSLGGGTLRSIRRNPDYARWAGYQVVDRSGHAVDPHTIDWTTRSLSDFRVRQRPGANNALGEVKFMFPNRHNIYIHDTPARDDFDVTNRRAVSSGCVRVQDPFDLAEWILEGQEGWDRTAIDEVTAGSRATRVNIDDPVEVHILYLTAAPGEYGRVRYLDDIYGRDRQLLTAFEAGLAVSPAAMEQDRLGQGVPPDMPVALSPVSGHPRAAMRR</sequence>
<dbReference type="Pfam" id="PF01471">
    <property type="entry name" value="PG_binding_1"/>
    <property type="match status" value="1"/>
</dbReference>
<dbReference type="InterPro" id="IPR036366">
    <property type="entry name" value="PGBDSf"/>
</dbReference>
<reference evidence="12" key="1">
    <citation type="journal article" date="2019" name="Int. J. Syst. Evol. Microbiol.">
        <title>The Global Catalogue of Microorganisms (GCM) 10K type strain sequencing project: providing services to taxonomists for standard genome sequencing and annotation.</title>
        <authorList>
            <consortium name="The Broad Institute Genomics Platform"/>
            <consortium name="The Broad Institute Genome Sequencing Center for Infectious Disease"/>
            <person name="Wu L."/>
            <person name="Ma J."/>
        </authorList>
    </citation>
    <scope>NUCLEOTIDE SEQUENCE [LARGE SCALE GENOMIC DNA]</scope>
    <source>
        <strain evidence="12">KCTC 52487</strain>
    </source>
</reference>
<name>A0ABV6ZW46_9PROT</name>
<keyword evidence="12" id="KW-1185">Reference proteome</keyword>
<evidence type="ECO:0000313" key="12">
    <source>
        <dbReference type="Proteomes" id="UP001595379"/>
    </source>
</evidence>
<feature type="active site" description="Nucleophile" evidence="7">
    <location>
        <position position="417"/>
    </location>
</feature>
<keyword evidence="5 7" id="KW-0573">Peptidoglycan synthesis</keyword>
<comment type="caution">
    <text evidence="11">The sequence shown here is derived from an EMBL/GenBank/DDBJ whole genome shotgun (WGS) entry which is preliminary data.</text>
</comment>
<dbReference type="InterPro" id="IPR052905">
    <property type="entry name" value="LD-transpeptidase_YkuD-like"/>
</dbReference>
<dbReference type="EMBL" id="JBHRSV010000006">
    <property type="protein sequence ID" value="MFC2925671.1"/>
    <property type="molecule type" value="Genomic_DNA"/>
</dbReference>
<dbReference type="CDD" id="cd16913">
    <property type="entry name" value="YkuD_like"/>
    <property type="match status" value="1"/>
</dbReference>
<dbReference type="PROSITE" id="PS52029">
    <property type="entry name" value="LD_TPASE"/>
    <property type="match status" value="1"/>
</dbReference>
<dbReference type="Gene3D" id="2.40.440.10">
    <property type="entry name" value="L,D-transpeptidase catalytic domain-like"/>
    <property type="match status" value="1"/>
</dbReference>
<protein>
    <submittedName>
        <fullName evidence="11">Murein L,D-transpeptidase</fullName>
    </submittedName>
</protein>
<accession>A0ABV6ZW46</accession>
<evidence type="ECO:0000256" key="9">
    <source>
        <dbReference type="SAM" id="SignalP"/>
    </source>
</evidence>
<dbReference type="Proteomes" id="UP001595379">
    <property type="component" value="Unassembled WGS sequence"/>
</dbReference>
<dbReference type="SUPFAM" id="SSF141523">
    <property type="entry name" value="L,D-transpeptidase catalytic domain-like"/>
    <property type="match status" value="1"/>
</dbReference>
<evidence type="ECO:0000256" key="6">
    <source>
        <dbReference type="ARBA" id="ARBA00023316"/>
    </source>
</evidence>
<evidence type="ECO:0000256" key="1">
    <source>
        <dbReference type="ARBA" id="ARBA00004752"/>
    </source>
</evidence>
<dbReference type="InterPro" id="IPR038063">
    <property type="entry name" value="Transpep_catalytic_dom"/>
</dbReference>
<evidence type="ECO:0000313" key="11">
    <source>
        <dbReference type="EMBL" id="MFC2925671.1"/>
    </source>
</evidence>
<dbReference type="Pfam" id="PF03734">
    <property type="entry name" value="YkuD"/>
    <property type="match status" value="1"/>
</dbReference>
<proteinExistence type="inferred from homology"/>
<evidence type="ECO:0000256" key="4">
    <source>
        <dbReference type="ARBA" id="ARBA00022960"/>
    </source>
</evidence>
<keyword evidence="6 7" id="KW-0961">Cell wall biogenesis/degradation</keyword>
<feature type="domain" description="L,D-TPase catalytic" evidence="10">
    <location>
        <begin position="268"/>
        <end position="457"/>
    </location>
</feature>
<feature type="chain" id="PRO_5046948865" evidence="9">
    <location>
        <begin position="23"/>
        <end position="535"/>
    </location>
</feature>
<dbReference type="PANTHER" id="PTHR41533:SF2">
    <property type="entry name" value="BLR7131 PROTEIN"/>
    <property type="match status" value="1"/>
</dbReference>
<evidence type="ECO:0000256" key="8">
    <source>
        <dbReference type="SAM" id="MobiDB-lite"/>
    </source>
</evidence>
<dbReference type="Gene3D" id="1.10.101.10">
    <property type="entry name" value="PGBD-like superfamily/PGBD"/>
    <property type="match status" value="1"/>
</dbReference>
<feature type="region of interest" description="Disordered" evidence="8">
    <location>
        <begin position="513"/>
        <end position="535"/>
    </location>
</feature>
<evidence type="ECO:0000256" key="5">
    <source>
        <dbReference type="ARBA" id="ARBA00022984"/>
    </source>
</evidence>
<evidence type="ECO:0000256" key="2">
    <source>
        <dbReference type="ARBA" id="ARBA00005992"/>
    </source>
</evidence>
<dbReference type="PANTHER" id="PTHR41533">
    <property type="entry name" value="L,D-TRANSPEPTIDASE HI_1667-RELATED"/>
    <property type="match status" value="1"/>
</dbReference>
<dbReference type="InterPro" id="IPR002477">
    <property type="entry name" value="Peptidoglycan-bd-like"/>
</dbReference>
<comment type="similarity">
    <text evidence="2">Belongs to the YkuD family.</text>
</comment>
<keyword evidence="4 7" id="KW-0133">Cell shape</keyword>
<feature type="active site" description="Proton donor/acceptor" evidence="7">
    <location>
        <position position="397"/>
    </location>
</feature>
<dbReference type="InterPro" id="IPR045380">
    <property type="entry name" value="LD_TPept_scaffold_dom"/>
</dbReference>
<keyword evidence="9" id="KW-0732">Signal</keyword>
<evidence type="ECO:0000259" key="10">
    <source>
        <dbReference type="PROSITE" id="PS52029"/>
    </source>
</evidence>
<evidence type="ECO:0000256" key="3">
    <source>
        <dbReference type="ARBA" id="ARBA00022679"/>
    </source>
</evidence>